<comment type="caution">
    <text evidence="3">The sequence shown here is derived from an EMBL/GenBank/DDBJ whole genome shotgun (WGS) entry which is preliminary data.</text>
</comment>
<evidence type="ECO:0000259" key="2">
    <source>
        <dbReference type="Pfam" id="PF22893"/>
    </source>
</evidence>
<keyword evidence="4" id="KW-1185">Reference proteome</keyword>
<dbReference type="Proteomes" id="UP000754883">
    <property type="component" value="Unassembled WGS sequence"/>
</dbReference>
<evidence type="ECO:0000313" key="4">
    <source>
        <dbReference type="Proteomes" id="UP000754883"/>
    </source>
</evidence>
<evidence type="ECO:0000313" key="3">
    <source>
        <dbReference type="EMBL" id="CAH0004320.1"/>
    </source>
</evidence>
<dbReference type="OrthoDB" id="3200163at2759"/>
<dbReference type="InterPro" id="IPR054464">
    <property type="entry name" value="ULD_fung"/>
</dbReference>
<organism evidence="3 4">
    <name type="scientific">Clonostachys byssicola</name>
    <dbReference type="NCBI Taxonomy" id="160290"/>
    <lineage>
        <taxon>Eukaryota</taxon>
        <taxon>Fungi</taxon>
        <taxon>Dikarya</taxon>
        <taxon>Ascomycota</taxon>
        <taxon>Pezizomycotina</taxon>
        <taxon>Sordariomycetes</taxon>
        <taxon>Hypocreomycetidae</taxon>
        <taxon>Hypocreales</taxon>
        <taxon>Bionectriaceae</taxon>
        <taxon>Clonostachys</taxon>
    </lineage>
</organism>
<feature type="domain" description="Ubiquitin-like" evidence="2">
    <location>
        <begin position="168"/>
        <end position="246"/>
    </location>
</feature>
<gene>
    <name evidence="3" type="ORF">CBYS24578_00011860</name>
</gene>
<protein>
    <recommendedName>
        <fullName evidence="2">Ubiquitin-like domain-containing protein</fullName>
    </recommendedName>
</protein>
<evidence type="ECO:0000256" key="1">
    <source>
        <dbReference type="SAM" id="MobiDB-lite"/>
    </source>
</evidence>
<sequence length="399" mass="44904">MDPITFARASFDLAQLVKRLSKTYDELDSRIDLMYAVSKQALIMCRISKSRVPDEMQDLCAIIEKKCITILNELWEWKGRFKEEGKNKRPSSFKGSCAKVKAQTRLPELTEDVNDIALHTNNLLLAVNIEAMASLAASKEAVNKKVDNIFAIVSRPPMDPGPLREPGKYVTIDDGLNPIFELPPSLCETPQRLQRTLAIAFESMPGLAQIKRGHFVAYHWNINRLICANEWPVVIEKGYGIRIAFVMGTWLPSKPNKCIRCLKPMEMSPRIIKGELISCKSCDLQFSKFGPLDFDYEPQDVSFHFGGYHDYKKKSHRKSSPPPSPALATSDASAKPRPVNGSTTSTDSGHLFCLYLAWASTPSHLVPEMTLHLVVSHTRHNDEGISFLDYRSLNYSNDT</sequence>
<reference evidence="3" key="1">
    <citation type="submission" date="2021-10" db="EMBL/GenBank/DDBJ databases">
        <authorList>
            <person name="Piombo E."/>
        </authorList>
    </citation>
    <scope>NUCLEOTIDE SEQUENCE</scope>
</reference>
<proteinExistence type="predicted"/>
<feature type="region of interest" description="Disordered" evidence="1">
    <location>
        <begin position="314"/>
        <end position="346"/>
    </location>
</feature>
<dbReference type="Pfam" id="PF22893">
    <property type="entry name" value="ULD_2"/>
    <property type="match status" value="1"/>
</dbReference>
<accession>A0A9N9UY83</accession>
<dbReference type="EMBL" id="CABFNO020001566">
    <property type="protein sequence ID" value="CAH0004320.1"/>
    <property type="molecule type" value="Genomic_DNA"/>
</dbReference>
<dbReference type="AlphaFoldDB" id="A0A9N9UY83"/>
<name>A0A9N9UY83_9HYPO</name>